<keyword evidence="3" id="KW-0328">Glycosyltransferase</keyword>
<dbReference type="EMBL" id="JAHQCS010000012">
    <property type="protein sequence ID" value="MBU9710251.1"/>
    <property type="molecule type" value="Genomic_DNA"/>
</dbReference>
<dbReference type="RefSeq" id="WP_217064145.1">
    <property type="nucleotide sequence ID" value="NZ_JAHQCS010000012.1"/>
</dbReference>
<evidence type="ECO:0000313" key="8">
    <source>
        <dbReference type="Proteomes" id="UP000784880"/>
    </source>
</evidence>
<gene>
    <name evidence="7" type="ORF">KS419_00550</name>
</gene>
<protein>
    <submittedName>
        <fullName evidence="7">Uncharacterized protein</fullName>
    </submittedName>
</protein>
<proteinExistence type="inferred from homology"/>
<evidence type="ECO:0000256" key="1">
    <source>
        <dbReference type="ARBA" id="ARBA00004370"/>
    </source>
</evidence>
<dbReference type="PANTHER" id="PTHR43025">
    <property type="entry name" value="MONOGALACTOSYLDIACYLGLYCEROL SYNTHASE"/>
    <property type="match status" value="1"/>
</dbReference>
<accession>A0ABS6J992</accession>
<dbReference type="Pfam" id="PF04101">
    <property type="entry name" value="Glyco_tran_28_C"/>
    <property type="match status" value="1"/>
</dbReference>
<feature type="domain" description="Diacylglycerol glucosyltransferase N-terminal" evidence="6">
    <location>
        <begin position="15"/>
        <end position="175"/>
    </location>
</feature>
<keyword evidence="4" id="KW-0808">Transferase</keyword>
<dbReference type="Proteomes" id="UP000784880">
    <property type="component" value="Unassembled WGS sequence"/>
</dbReference>
<dbReference type="InterPro" id="IPR050519">
    <property type="entry name" value="Glycosyltransf_28_UgtP"/>
</dbReference>
<reference evidence="7 8" key="1">
    <citation type="submission" date="2021-06" db="EMBL/GenBank/DDBJ databases">
        <title>Bacillus sp. RD4P76, an endophyte from a halophyte.</title>
        <authorList>
            <person name="Sun J.-Q."/>
        </authorList>
    </citation>
    <scope>NUCLEOTIDE SEQUENCE [LARGE SCALE GENOMIC DNA]</scope>
    <source>
        <strain evidence="7 8">CGMCC 1.15917</strain>
    </source>
</reference>
<feature type="domain" description="Glycosyl transferase family 28 C-terminal" evidence="5">
    <location>
        <begin position="203"/>
        <end position="297"/>
    </location>
</feature>
<evidence type="ECO:0000313" key="7">
    <source>
        <dbReference type="EMBL" id="MBU9710251.1"/>
    </source>
</evidence>
<sequence length="376" mass="43529">MNRVAILTVSVGQGHQQVSTALQSEWEKRGYEVEIIDVLYYMKKQASVPMKTAYFYCIRSLPPLWDWTYRFTDNHIAVLVLQPLWRLLWKSLAVYCEKKMFDVMIGTHPLATQLCLWIKKRGMVKGKFFAVLTDFETHRLSISRKLDAIFVAREAERMELQQKYPNCSFYAFGIPLKKEWDFVECNREKIRKRLSLPIGRKVIIVSGGGEGLLQEETVISILEQDREPAYVCWFLGKGQGDAKKRDNVFLKNGTRVHYLPFSSNYPDYIKACDFFISKPGGVSMAEALHWNIPTGVISSLPGQEKINESILMKYRNITKLDRNRTVSDILSGMERNSRNLTETLPSRTRIVDKMLQTGDTQILSKRIFPFSAKEWN</sequence>
<keyword evidence="8" id="KW-1185">Reference proteome</keyword>
<evidence type="ECO:0000256" key="3">
    <source>
        <dbReference type="ARBA" id="ARBA00022676"/>
    </source>
</evidence>
<evidence type="ECO:0000256" key="2">
    <source>
        <dbReference type="ARBA" id="ARBA00006962"/>
    </source>
</evidence>
<dbReference type="InterPro" id="IPR009695">
    <property type="entry name" value="Diacylglyc_glucosyltr_N"/>
</dbReference>
<dbReference type="PANTHER" id="PTHR43025:SF3">
    <property type="entry name" value="MONOGALACTOSYLDIACYLGLYCEROL SYNTHASE 1, CHLOROPLASTIC"/>
    <property type="match status" value="1"/>
</dbReference>
<dbReference type="Pfam" id="PF06925">
    <property type="entry name" value="MGDG_synth"/>
    <property type="match status" value="1"/>
</dbReference>
<evidence type="ECO:0000256" key="4">
    <source>
        <dbReference type="ARBA" id="ARBA00022679"/>
    </source>
</evidence>
<dbReference type="InterPro" id="IPR007235">
    <property type="entry name" value="Glyco_trans_28_C"/>
</dbReference>
<evidence type="ECO:0000259" key="6">
    <source>
        <dbReference type="Pfam" id="PF06925"/>
    </source>
</evidence>
<organism evidence="7 8">
    <name type="scientific">Evansella tamaricis</name>
    <dbReference type="NCBI Taxonomy" id="2069301"/>
    <lineage>
        <taxon>Bacteria</taxon>
        <taxon>Bacillati</taxon>
        <taxon>Bacillota</taxon>
        <taxon>Bacilli</taxon>
        <taxon>Bacillales</taxon>
        <taxon>Bacillaceae</taxon>
        <taxon>Evansella</taxon>
    </lineage>
</organism>
<comment type="caution">
    <text evidence="7">The sequence shown here is derived from an EMBL/GenBank/DDBJ whole genome shotgun (WGS) entry which is preliminary data.</text>
</comment>
<comment type="similarity">
    <text evidence="2">Belongs to the glycosyltransferase 28 family.</text>
</comment>
<evidence type="ECO:0000259" key="5">
    <source>
        <dbReference type="Pfam" id="PF04101"/>
    </source>
</evidence>
<comment type="subcellular location">
    <subcellularLocation>
        <location evidence="1">Membrane</location>
    </subcellularLocation>
</comment>
<name>A0ABS6J992_9BACI</name>